<sequence length="103" mass="11592">MRKLLFLPLFFFTAIAHAQPFGDAKLGKIKSPSCVFCHGQTGEAVKPNYPNLNGQNAQYLYQAMLEYQQGKRTTAMAQMMSAQLRALNEQDLKDIAAFYANQQ</sequence>
<evidence type="ECO:0000256" key="4">
    <source>
        <dbReference type="ARBA" id="ARBA00022982"/>
    </source>
</evidence>
<dbReference type="GO" id="GO:0009055">
    <property type="term" value="F:electron transfer activity"/>
    <property type="evidence" value="ECO:0007669"/>
    <property type="project" value="InterPro"/>
</dbReference>
<feature type="domain" description="Cytochrome c" evidence="8">
    <location>
        <begin position="22"/>
        <end position="103"/>
    </location>
</feature>
<dbReference type="AlphaFoldDB" id="A0A7W2IRZ1"/>
<dbReference type="InterPro" id="IPR050597">
    <property type="entry name" value="Cytochrome_c_Oxidase_Subunit"/>
</dbReference>
<comment type="caution">
    <text evidence="9">The sequence shown here is derived from an EMBL/GenBank/DDBJ whole genome shotgun (WGS) entry which is preliminary data.</text>
</comment>
<evidence type="ECO:0000259" key="8">
    <source>
        <dbReference type="PROSITE" id="PS51007"/>
    </source>
</evidence>
<evidence type="ECO:0000256" key="3">
    <source>
        <dbReference type="ARBA" id="ARBA00022723"/>
    </source>
</evidence>
<keyword evidence="1" id="KW-0813">Transport</keyword>
<dbReference type="SUPFAM" id="SSF46626">
    <property type="entry name" value="Cytochrome c"/>
    <property type="match status" value="1"/>
</dbReference>
<dbReference type="Proteomes" id="UP000571701">
    <property type="component" value="Unassembled WGS sequence"/>
</dbReference>
<evidence type="ECO:0000256" key="5">
    <source>
        <dbReference type="ARBA" id="ARBA00023004"/>
    </source>
</evidence>
<dbReference type="GO" id="GO:0046872">
    <property type="term" value="F:metal ion binding"/>
    <property type="evidence" value="ECO:0007669"/>
    <property type="project" value="UniProtKB-KW"/>
</dbReference>
<feature type="chain" id="PRO_5030835975" evidence="7">
    <location>
        <begin position="19"/>
        <end position="103"/>
    </location>
</feature>
<dbReference type="PANTHER" id="PTHR33751:SF9">
    <property type="entry name" value="CYTOCHROME C4"/>
    <property type="match status" value="1"/>
</dbReference>
<dbReference type="InterPro" id="IPR009056">
    <property type="entry name" value="Cyt_c-like_dom"/>
</dbReference>
<dbReference type="RefSeq" id="WP_182105386.1">
    <property type="nucleotide sequence ID" value="NZ_JACFYF010000001.1"/>
</dbReference>
<keyword evidence="2 6" id="KW-0349">Heme</keyword>
<evidence type="ECO:0000256" key="6">
    <source>
        <dbReference type="PROSITE-ProRule" id="PRU00433"/>
    </source>
</evidence>
<dbReference type="PROSITE" id="PS51007">
    <property type="entry name" value="CYTC"/>
    <property type="match status" value="1"/>
</dbReference>
<keyword evidence="4" id="KW-0249">Electron transport</keyword>
<name>A0A7W2IRZ1_9VIBR</name>
<evidence type="ECO:0000256" key="1">
    <source>
        <dbReference type="ARBA" id="ARBA00022448"/>
    </source>
</evidence>
<organism evidence="9 10">
    <name type="scientific">Vibrio marinisediminis</name>
    <dbReference type="NCBI Taxonomy" id="2758441"/>
    <lineage>
        <taxon>Bacteria</taxon>
        <taxon>Pseudomonadati</taxon>
        <taxon>Pseudomonadota</taxon>
        <taxon>Gammaproteobacteria</taxon>
        <taxon>Vibrionales</taxon>
        <taxon>Vibrionaceae</taxon>
        <taxon>Vibrio</taxon>
    </lineage>
</organism>
<dbReference type="EMBL" id="JACFYF010000001">
    <property type="protein sequence ID" value="MBA5760765.1"/>
    <property type="molecule type" value="Genomic_DNA"/>
</dbReference>
<dbReference type="GO" id="GO:0020037">
    <property type="term" value="F:heme binding"/>
    <property type="evidence" value="ECO:0007669"/>
    <property type="project" value="InterPro"/>
</dbReference>
<evidence type="ECO:0000313" key="10">
    <source>
        <dbReference type="Proteomes" id="UP000571701"/>
    </source>
</evidence>
<evidence type="ECO:0000313" key="9">
    <source>
        <dbReference type="EMBL" id="MBA5760765.1"/>
    </source>
</evidence>
<dbReference type="PANTHER" id="PTHR33751">
    <property type="entry name" value="CBB3-TYPE CYTOCHROME C OXIDASE SUBUNIT FIXP"/>
    <property type="match status" value="1"/>
</dbReference>
<dbReference type="Gene3D" id="1.10.760.10">
    <property type="entry name" value="Cytochrome c-like domain"/>
    <property type="match status" value="1"/>
</dbReference>
<protein>
    <submittedName>
        <fullName evidence="9">Cytochrome c</fullName>
    </submittedName>
</protein>
<keyword evidence="10" id="KW-1185">Reference proteome</keyword>
<evidence type="ECO:0000256" key="2">
    <source>
        <dbReference type="ARBA" id="ARBA00022617"/>
    </source>
</evidence>
<keyword evidence="7" id="KW-0732">Signal</keyword>
<accession>A0A7W2IRZ1</accession>
<keyword evidence="3 6" id="KW-0479">Metal-binding</keyword>
<feature type="signal peptide" evidence="7">
    <location>
        <begin position="1"/>
        <end position="18"/>
    </location>
</feature>
<dbReference type="Pfam" id="PF00034">
    <property type="entry name" value="Cytochrom_C"/>
    <property type="match status" value="1"/>
</dbReference>
<gene>
    <name evidence="9" type="ORF">H2O73_00285</name>
</gene>
<keyword evidence="5 6" id="KW-0408">Iron</keyword>
<dbReference type="InterPro" id="IPR036909">
    <property type="entry name" value="Cyt_c-like_dom_sf"/>
</dbReference>
<evidence type="ECO:0000256" key="7">
    <source>
        <dbReference type="SAM" id="SignalP"/>
    </source>
</evidence>
<reference evidence="9 10" key="1">
    <citation type="submission" date="2020-07" db="EMBL/GenBank/DDBJ databases">
        <title>Vibrio marinisediminis sp. nov., isolated from marine sediment.</title>
        <authorList>
            <person name="Ji X."/>
        </authorList>
    </citation>
    <scope>NUCLEOTIDE SEQUENCE [LARGE SCALE GENOMIC DNA]</scope>
    <source>
        <strain evidence="9 10">404</strain>
    </source>
</reference>
<proteinExistence type="predicted"/>